<evidence type="ECO:0000313" key="15">
    <source>
        <dbReference type="Proteomes" id="UP000223596"/>
    </source>
</evidence>
<dbReference type="InterPro" id="IPR005543">
    <property type="entry name" value="PASTA_dom"/>
</dbReference>
<evidence type="ECO:0000256" key="1">
    <source>
        <dbReference type="ARBA" id="ARBA00012513"/>
    </source>
</evidence>
<evidence type="ECO:0000256" key="5">
    <source>
        <dbReference type="ARBA" id="ARBA00022777"/>
    </source>
</evidence>
<keyword evidence="4 9" id="KW-0547">Nucleotide-binding</keyword>
<dbReference type="CDD" id="cd14014">
    <property type="entry name" value="STKc_PknB_like"/>
    <property type="match status" value="1"/>
</dbReference>
<accession>A0AB36TGB9</accession>
<dbReference type="SMART" id="SM00740">
    <property type="entry name" value="PASTA"/>
    <property type="match status" value="3"/>
</dbReference>
<dbReference type="InterPro" id="IPR017441">
    <property type="entry name" value="Protein_kinase_ATP_BS"/>
</dbReference>
<evidence type="ECO:0000313" key="14">
    <source>
        <dbReference type="EMBL" id="PFH02944.1"/>
    </source>
</evidence>
<dbReference type="PANTHER" id="PTHR43289">
    <property type="entry name" value="MITOGEN-ACTIVATED PROTEIN KINASE KINASE KINASE 20-RELATED"/>
    <property type="match status" value="1"/>
</dbReference>
<keyword evidence="6 9" id="KW-0067">ATP-binding</keyword>
<proteinExistence type="predicted"/>
<keyword evidence="2" id="KW-0723">Serine/threonine-protein kinase</keyword>
<dbReference type="Pfam" id="PF00069">
    <property type="entry name" value="Pkinase"/>
    <property type="match status" value="1"/>
</dbReference>
<keyword evidence="11" id="KW-0472">Membrane</keyword>
<feature type="domain" description="Protein kinase" evidence="12">
    <location>
        <begin position="10"/>
        <end position="267"/>
    </location>
</feature>
<organism evidence="14 15">
    <name type="scientific">Acetivibrio thermocellus AD2</name>
    <dbReference type="NCBI Taxonomy" id="1138384"/>
    <lineage>
        <taxon>Bacteria</taxon>
        <taxon>Bacillati</taxon>
        <taxon>Bacillota</taxon>
        <taxon>Clostridia</taxon>
        <taxon>Eubacteriales</taxon>
        <taxon>Oscillospiraceae</taxon>
        <taxon>Acetivibrio</taxon>
    </lineage>
</organism>
<dbReference type="GO" id="GO:0004674">
    <property type="term" value="F:protein serine/threonine kinase activity"/>
    <property type="evidence" value="ECO:0007669"/>
    <property type="project" value="UniProtKB-KW"/>
</dbReference>
<dbReference type="Gene3D" id="3.30.10.20">
    <property type="match status" value="3"/>
</dbReference>
<evidence type="ECO:0000256" key="7">
    <source>
        <dbReference type="ARBA" id="ARBA00047899"/>
    </source>
</evidence>
<gene>
    <name evidence="14" type="ORF">M972_111738</name>
</gene>
<dbReference type="PROSITE" id="PS51178">
    <property type="entry name" value="PASTA"/>
    <property type="match status" value="2"/>
</dbReference>
<comment type="catalytic activity">
    <reaction evidence="8">
        <text>L-seryl-[protein] + ATP = O-phospho-L-seryl-[protein] + ADP + H(+)</text>
        <dbReference type="Rhea" id="RHEA:17989"/>
        <dbReference type="Rhea" id="RHEA-COMP:9863"/>
        <dbReference type="Rhea" id="RHEA-COMP:11604"/>
        <dbReference type="ChEBI" id="CHEBI:15378"/>
        <dbReference type="ChEBI" id="CHEBI:29999"/>
        <dbReference type="ChEBI" id="CHEBI:30616"/>
        <dbReference type="ChEBI" id="CHEBI:83421"/>
        <dbReference type="ChEBI" id="CHEBI:456216"/>
        <dbReference type="EC" id="2.7.11.1"/>
    </reaction>
</comment>
<dbReference type="SUPFAM" id="SSF56112">
    <property type="entry name" value="Protein kinase-like (PK-like)"/>
    <property type="match status" value="1"/>
</dbReference>
<dbReference type="NCBIfam" id="NF033483">
    <property type="entry name" value="PknB_PASTA_kin"/>
    <property type="match status" value="1"/>
</dbReference>
<feature type="compositionally biased region" description="Low complexity" evidence="10">
    <location>
        <begin position="649"/>
        <end position="685"/>
    </location>
</feature>
<evidence type="ECO:0000256" key="6">
    <source>
        <dbReference type="ARBA" id="ARBA00022840"/>
    </source>
</evidence>
<dbReference type="CDD" id="cd06577">
    <property type="entry name" value="PASTA_pknB"/>
    <property type="match status" value="3"/>
</dbReference>
<evidence type="ECO:0000256" key="3">
    <source>
        <dbReference type="ARBA" id="ARBA00022679"/>
    </source>
</evidence>
<evidence type="ECO:0000259" key="13">
    <source>
        <dbReference type="PROSITE" id="PS51178"/>
    </source>
</evidence>
<dbReference type="FunFam" id="1.10.510.10:FF:000021">
    <property type="entry name" value="Serine/threonine protein kinase"/>
    <property type="match status" value="1"/>
</dbReference>
<evidence type="ECO:0000259" key="12">
    <source>
        <dbReference type="PROSITE" id="PS50011"/>
    </source>
</evidence>
<dbReference type="PANTHER" id="PTHR43289:SF34">
    <property type="entry name" value="SERINE_THREONINE-PROTEIN KINASE YBDM-RELATED"/>
    <property type="match status" value="1"/>
</dbReference>
<dbReference type="EC" id="2.7.11.1" evidence="1"/>
<evidence type="ECO:0000256" key="8">
    <source>
        <dbReference type="ARBA" id="ARBA00048679"/>
    </source>
</evidence>
<evidence type="ECO:0000256" key="9">
    <source>
        <dbReference type="PROSITE-ProRule" id="PRU10141"/>
    </source>
</evidence>
<evidence type="ECO:0000256" key="2">
    <source>
        <dbReference type="ARBA" id="ARBA00022527"/>
    </source>
</evidence>
<dbReference type="PROSITE" id="PS00108">
    <property type="entry name" value="PROTEIN_KINASE_ST"/>
    <property type="match status" value="1"/>
</dbReference>
<evidence type="ECO:0000256" key="4">
    <source>
        <dbReference type="ARBA" id="ARBA00022741"/>
    </source>
</evidence>
<feature type="domain" description="PASTA" evidence="13">
    <location>
        <begin position="492"/>
        <end position="560"/>
    </location>
</feature>
<dbReference type="PROSITE" id="PS00107">
    <property type="entry name" value="PROTEIN_KINASE_ATP"/>
    <property type="match status" value="1"/>
</dbReference>
<dbReference type="FunFam" id="3.30.200.20:FF:000035">
    <property type="entry name" value="Serine/threonine protein kinase Stk1"/>
    <property type="match status" value="1"/>
</dbReference>
<dbReference type="Proteomes" id="UP000223596">
    <property type="component" value="Unassembled WGS sequence"/>
</dbReference>
<dbReference type="EMBL" id="PDBW01000001">
    <property type="protein sequence ID" value="PFH02944.1"/>
    <property type="molecule type" value="Genomic_DNA"/>
</dbReference>
<feature type="compositionally biased region" description="Basic and acidic residues" evidence="10">
    <location>
        <begin position="686"/>
        <end position="703"/>
    </location>
</feature>
<feature type="binding site" evidence="9">
    <location>
        <position position="39"/>
    </location>
    <ligand>
        <name>ATP</name>
        <dbReference type="ChEBI" id="CHEBI:30616"/>
    </ligand>
</feature>
<dbReference type="RefSeq" id="WP_003517654.1">
    <property type="nucleotide sequence ID" value="NZ_CP013828.1"/>
</dbReference>
<dbReference type="GO" id="GO:0005524">
    <property type="term" value="F:ATP binding"/>
    <property type="evidence" value="ECO:0007669"/>
    <property type="project" value="UniProtKB-UniRule"/>
</dbReference>
<comment type="caution">
    <text evidence="14">The sequence shown here is derived from an EMBL/GenBank/DDBJ whole genome shotgun (WGS) entry which is preliminary data.</text>
</comment>
<keyword evidence="11" id="KW-0812">Transmembrane</keyword>
<reference evidence="14 15" key="1">
    <citation type="submission" date="2017-09" db="EMBL/GenBank/DDBJ databases">
        <title>Evaluation of Pacific Biosciences Sequencing Technology to Finishing C. thermocellum Genome Sequences.</title>
        <authorList>
            <person name="Brown S."/>
        </authorList>
    </citation>
    <scope>NUCLEOTIDE SEQUENCE [LARGE SCALE GENOMIC DNA]</scope>
    <source>
        <strain evidence="14 15">AD2</strain>
    </source>
</reference>
<dbReference type="InterPro" id="IPR008271">
    <property type="entry name" value="Ser/Thr_kinase_AS"/>
</dbReference>
<name>A0AB36TGB9_ACETH</name>
<dbReference type="Pfam" id="PF03793">
    <property type="entry name" value="PASTA"/>
    <property type="match status" value="3"/>
</dbReference>
<feature type="transmembrane region" description="Helical" evidence="11">
    <location>
        <begin position="325"/>
        <end position="343"/>
    </location>
</feature>
<dbReference type="InterPro" id="IPR000719">
    <property type="entry name" value="Prot_kinase_dom"/>
</dbReference>
<evidence type="ECO:0000256" key="11">
    <source>
        <dbReference type="SAM" id="Phobius"/>
    </source>
</evidence>
<sequence>MVGQILGNRYELIEKIGGGGMADVYKARCKLLNRFVAIKILKPEFINDEEFLKRFTIEAQAAASLSHPNIVSIYDVGQENDIHYIVMEYVNGQTLKEYLDENGALYWKDAVNIAIQICQAIEHAHKNHVVHRDIKPHNILLTKDGMLKVTDFGIARAVSSSTITMAGNAIGSVHYFSPEQARGGFTDEKSDLYSLGIVLYELLTGRVPFDGESPVAVAIKHIQDEPEEPINIKEDIPTGVNSIVMRAIQKDQALRYQSASELLNDLYKVLKQPDAQFAKARTTEDSPTVRIPSIKKKELVLEMDTSGKAGDDAVKKKKKDNKTTVWAVVTSILVIFVLGALMVKGLGPVVYSMFNKPEDFIVEDYTNQNFYEVKGKLSQYNIEAIEIRKHDDQIPKDRIISQDKAVGERIKPGEFAKIEFVVSDGPLLVKIPDLRRMEYRQAVIELRQLGLEANVIDEYSDVVSKGVVIRTEPDINAEVKPGTVVNVYKSLGPEIKYSLVPNLIGKTKSEALNLLVGAKLTMGKIYPEDMTYARDKIVRQEPAAGTEVEEGTPVNIYLEDYNPDQKYVTRLIELDNPDNYGENIKFLVNITRSDTKRVETLYSEVRKKSDFPITISIPVPNGGSTLVRVYLDNKNYMEFTEEFNKRSNETNTGNTANNNGNSNNNGSGSGTDNINDTNNTDNANNDNERTEESGETNHAEAAG</sequence>
<feature type="domain" description="PASTA" evidence="13">
    <location>
        <begin position="425"/>
        <end position="491"/>
    </location>
</feature>
<dbReference type="Gene3D" id="3.30.200.20">
    <property type="entry name" value="Phosphorylase Kinase, domain 1"/>
    <property type="match status" value="1"/>
</dbReference>
<comment type="catalytic activity">
    <reaction evidence="7">
        <text>L-threonyl-[protein] + ATP = O-phospho-L-threonyl-[protein] + ADP + H(+)</text>
        <dbReference type="Rhea" id="RHEA:46608"/>
        <dbReference type="Rhea" id="RHEA-COMP:11060"/>
        <dbReference type="Rhea" id="RHEA-COMP:11605"/>
        <dbReference type="ChEBI" id="CHEBI:15378"/>
        <dbReference type="ChEBI" id="CHEBI:30013"/>
        <dbReference type="ChEBI" id="CHEBI:30616"/>
        <dbReference type="ChEBI" id="CHEBI:61977"/>
        <dbReference type="ChEBI" id="CHEBI:456216"/>
        <dbReference type="EC" id="2.7.11.1"/>
    </reaction>
</comment>
<dbReference type="Gene3D" id="1.10.510.10">
    <property type="entry name" value="Transferase(Phosphotransferase) domain 1"/>
    <property type="match status" value="1"/>
</dbReference>
<keyword evidence="11" id="KW-1133">Transmembrane helix</keyword>
<feature type="region of interest" description="Disordered" evidence="10">
    <location>
        <begin position="644"/>
        <end position="703"/>
    </location>
</feature>
<dbReference type="SMART" id="SM00220">
    <property type="entry name" value="S_TKc"/>
    <property type="match status" value="1"/>
</dbReference>
<dbReference type="InterPro" id="IPR011009">
    <property type="entry name" value="Kinase-like_dom_sf"/>
</dbReference>
<keyword evidence="3" id="KW-0808">Transferase</keyword>
<dbReference type="GeneID" id="35804581"/>
<dbReference type="AlphaFoldDB" id="A0AB36TGB9"/>
<evidence type="ECO:0000256" key="10">
    <source>
        <dbReference type="SAM" id="MobiDB-lite"/>
    </source>
</evidence>
<protein>
    <recommendedName>
        <fullName evidence="1">non-specific serine/threonine protein kinase</fullName>
        <ecNumber evidence="1">2.7.11.1</ecNumber>
    </recommendedName>
</protein>
<keyword evidence="5 14" id="KW-0418">Kinase</keyword>
<dbReference type="PROSITE" id="PS50011">
    <property type="entry name" value="PROTEIN_KINASE_DOM"/>
    <property type="match status" value="1"/>
</dbReference>